<dbReference type="InterPro" id="IPR036770">
    <property type="entry name" value="Ankyrin_rpt-contain_sf"/>
</dbReference>
<dbReference type="SUPFAM" id="SSF48403">
    <property type="entry name" value="Ankyrin repeat"/>
    <property type="match status" value="1"/>
</dbReference>
<evidence type="ECO:0000256" key="4">
    <source>
        <dbReference type="SAM" id="MobiDB-lite"/>
    </source>
</evidence>
<dbReference type="AlphaFoldDB" id="A0A6U0FPM0"/>
<keyword evidence="1" id="KW-0677">Repeat</keyword>
<keyword evidence="2 3" id="KW-0040">ANK repeat</keyword>
<feature type="repeat" description="ANK" evidence="3">
    <location>
        <begin position="101"/>
        <end position="133"/>
    </location>
</feature>
<dbReference type="InterPro" id="IPR002110">
    <property type="entry name" value="Ankyrin_rpt"/>
</dbReference>
<dbReference type="PROSITE" id="PS50088">
    <property type="entry name" value="ANK_REPEAT"/>
    <property type="match status" value="2"/>
</dbReference>
<evidence type="ECO:0000313" key="5">
    <source>
        <dbReference type="EMBL" id="CAD9482872.1"/>
    </source>
</evidence>
<evidence type="ECO:0000313" key="6">
    <source>
        <dbReference type="EMBL" id="CAD9482883.1"/>
    </source>
</evidence>
<dbReference type="SMART" id="SM00248">
    <property type="entry name" value="ANK"/>
    <property type="match status" value="3"/>
</dbReference>
<reference evidence="5" key="1">
    <citation type="submission" date="2021-01" db="EMBL/GenBank/DDBJ databases">
        <authorList>
            <person name="Corre E."/>
            <person name="Pelletier E."/>
            <person name="Niang G."/>
            <person name="Scheremetjew M."/>
            <person name="Finn R."/>
            <person name="Kale V."/>
            <person name="Holt S."/>
            <person name="Cochrane G."/>
            <person name="Meng A."/>
            <person name="Brown T."/>
            <person name="Cohen L."/>
        </authorList>
    </citation>
    <scope>NUCLEOTIDE SEQUENCE</scope>
    <source>
        <strain evidence="5">CCMP826</strain>
    </source>
</reference>
<protein>
    <submittedName>
        <fullName evidence="5">Uncharacterized protein</fullName>
    </submittedName>
</protein>
<evidence type="ECO:0000256" key="3">
    <source>
        <dbReference type="PROSITE-ProRule" id="PRU00023"/>
    </source>
</evidence>
<sequence>MMADMNRHCKIRFVEKSGNSASEAKGTSSTVPSPGSILDTQQKTDGSGGLLFLDNTELKGMDNDKLDSVLDSLLVRLVENLVEISCSSKQLQDDLTSPDKSGFTLLHYASLYNLQSLIPVLISHGSNPDAPTTRWRFTPLHLACVAGNEAVVDLLVRSGCTVWVYDSFNSSPADHAVRNGFPKIAQWLKDTAGEDTSGRGKKGSDSMELDQKGEIETDVERFLSQSAFSNLSLKDKLAMNLLLKRRKKDGRDGCAGDASTDEVSSNQDTDSDKLVAYFGSAISESDMESLNMAMRLMNQEELDDLENNSRGVDEDLRKWMLRRNYESLKEATLYLRHTEREKSNMRQPGDFLGSSSRGLSNVKNQAIAGLIIRKNMSRLQNSRKEPLAPS</sequence>
<accession>A0A6U0FPM0</accession>
<evidence type="ECO:0000256" key="2">
    <source>
        <dbReference type="ARBA" id="ARBA00023043"/>
    </source>
</evidence>
<dbReference type="EMBL" id="HBGV01006601">
    <property type="protein sequence ID" value="CAD9482883.1"/>
    <property type="molecule type" value="Transcribed_RNA"/>
</dbReference>
<dbReference type="Pfam" id="PF12796">
    <property type="entry name" value="Ank_2"/>
    <property type="match status" value="1"/>
</dbReference>
<dbReference type="PANTHER" id="PTHR24201">
    <property type="entry name" value="ANK_REP_REGION DOMAIN-CONTAINING PROTEIN"/>
    <property type="match status" value="1"/>
</dbReference>
<evidence type="ECO:0000256" key="1">
    <source>
        <dbReference type="ARBA" id="ARBA00022737"/>
    </source>
</evidence>
<dbReference type="Gene3D" id="1.25.40.20">
    <property type="entry name" value="Ankyrin repeat-containing domain"/>
    <property type="match status" value="1"/>
</dbReference>
<dbReference type="InterPro" id="IPR050776">
    <property type="entry name" value="Ank_Repeat/CDKN_Inhibitor"/>
</dbReference>
<proteinExistence type="predicted"/>
<feature type="repeat" description="ANK" evidence="3">
    <location>
        <begin position="135"/>
        <end position="167"/>
    </location>
</feature>
<feature type="region of interest" description="Disordered" evidence="4">
    <location>
        <begin position="17"/>
        <end position="43"/>
    </location>
</feature>
<dbReference type="EMBL" id="HBGV01006600">
    <property type="protein sequence ID" value="CAD9482872.1"/>
    <property type="molecule type" value="Transcribed_RNA"/>
</dbReference>
<dbReference type="PROSITE" id="PS50297">
    <property type="entry name" value="ANK_REP_REGION"/>
    <property type="match status" value="2"/>
</dbReference>
<feature type="region of interest" description="Disordered" evidence="4">
    <location>
        <begin position="249"/>
        <end position="269"/>
    </location>
</feature>
<name>A0A6U0FPM0_9STRA</name>
<gene>
    <name evidence="5" type="ORF">HTAM1171_LOCUS4025</name>
    <name evidence="6" type="ORF">HTAM1171_LOCUS4026</name>
</gene>
<organism evidence="5">
    <name type="scientific">Helicotheca tamesis</name>
    <dbReference type="NCBI Taxonomy" id="374047"/>
    <lineage>
        <taxon>Eukaryota</taxon>
        <taxon>Sar</taxon>
        <taxon>Stramenopiles</taxon>
        <taxon>Ochrophyta</taxon>
        <taxon>Bacillariophyta</taxon>
        <taxon>Mediophyceae</taxon>
        <taxon>Lithodesmiophycidae</taxon>
        <taxon>Lithodesmiales</taxon>
        <taxon>Lithodesmiaceae</taxon>
        <taxon>Helicotheca</taxon>
    </lineage>
</organism>